<dbReference type="Gene3D" id="2.160.20.80">
    <property type="entry name" value="E3 ubiquitin-protein ligase SopA"/>
    <property type="match status" value="1"/>
</dbReference>
<evidence type="ECO:0000313" key="3">
    <source>
        <dbReference type="Proteomes" id="UP000326198"/>
    </source>
</evidence>
<protein>
    <submittedName>
        <fullName evidence="2">Uncharacterized protein</fullName>
    </submittedName>
</protein>
<feature type="compositionally biased region" description="Low complexity" evidence="1">
    <location>
        <begin position="7"/>
        <end position="21"/>
    </location>
</feature>
<feature type="region of interest" description="Disordered" evidence="1">
    <location>
        <begin position="1"/>
        <end position="21"/>
    </location>
</feature>
<dbReference type="EMBL" id="ML736271">
    <property type="protein sequence ID" value="KAE8374962.1"/>
    <property type="molecule type" value="Genomic_DNA"/>
</dbReference>
<reference evidence="2 3" key="1">
    <citation type="submission" date="2019-04" db="EMBL/GenBank/DDBJ databases">
        <title>Friends and foes A comparative genomics studyof 23 Aspergillus species from section Flavi.</title>
        <authorList>
            <consortium name="DOE Joint Genome Institute"/>
            <person name="Kjaerbolling I."/>
            <person name="Vesth T."/>
            <person name="Frisvad J.C."/>
            <person name="Nybo J.L."/>
            <person name="Theobald S."/>
            <person name="Kildgaard S."/>
            <person name="Isbrandt T."/>
            <person name="Kuo A."/>
            <person name="Sato A."/>
            <person name="Lyhne E.K."/>
            <person name="Kogle M.E."/>
            <person name="Wiebenga A."/>
            <person name="Kun R.S."/>
            <person name="Lubbers R.J."/>
            <person name="Makela M.R."/>
            <person name="Barry K."/>
            <person name="Chovatia M."/>
            <person name="Clum A."/>
            <person name="Daum C."/>
            <person name="Haridas S."/>
            <person name="He G."/>
            <person name="LaButti K."/>
            <person name="Lipzen A."/>
            <person name="Mondo S."/>
            <person name="Riley R."/>
            <person name="Salamov A."/>
            <person name="Simmons B.A."/>
            <person name="Magnuson J.K."/>
            <person name="Henrissat B."/>
            <person name="Mortensen U.H."/>
            <person name="Larsen T.O."/>
            <person name="Devries R.P."/>
            <person name="Grigoriev I.V."/>
            <person name="Machida M."/>
            <person name="Baker S.E."/>
            <person name="Andersen M.R."/>
        </authorList>
    </citation>
    <scope>NUCLEOTIDE SEQUENCE [LARGE SCALE GENOMIC DNA]</scope>
    <source>
        <strain evidence="2 3">IBT 29228</strain>
    </source>
</reference>
<dbReference type="SUPFAM" id="SSF141571">
    <property type="entry name" value="Pentapeptide repeat-like"/>
    <property type="match status" value="1"/>
</dbReference>
<name>A0A5N7AYN0_9EURO</name>
<dbReference type="OrthoDB" id="4187970at2759"/>
<organism evidence="2 3">
    <name type="scientific">Aspergillus bertholletiae</name>
    <dbReference type="NCBI Taxonomy" id="1226010"/>
    <lineage>
        <taxon>Eukaryota</taxon>
        <taxon>Fungi</taxon>
        <taxon>Dikarya</taxon>
        <taxon>Ascomycota</taxon>
        <taxon>Pezizomycotina</taxon>
        <taxon>Eurotiomycetes</taxon>
        <taxon>Eurotiomycetidae</taxon>
        <taxon>Eurotiales</taxon>
        <taxon>Aspergillaceae</taxon>
        <taxon>Aspergillus</taxon>
        <taxon>Aspergillus subgen. Circumdati</taxon>
    </lineage>
</organism>
<evidence type="ECO:0000313" key="2">
    <source>
        <dbReference type="EMBL" id="KAE8374962.1"/>
    </source>
</evidence>
<evidence type="ECO:0000256" key="1">
    <source>
        <dbReference type="SAM" id="MobiDB-lite"/>
    </source>
</evidence>
<sequence length="224" mass="24620">MTKKNGGSNNSLPGSSSTPSISRSTIAGCTFNGLTAADSIHRSKLDSVTVFRKPSLENSTITPISPGNTAIHRSKLRHTVITNSYLNRCKLTNCELADVCSAKSLDANDSRFDHVDSIRRTSVQTSTVMGQSTLNRCKVTRSFVTDKSHLRRDQLEDVRIARSQVERSELRNCHVSDCVIIRTDFTGMSLRFGVWKNGKLVGRVGDNEVIMITEDGQVSNTISI</sequence>
<accession>A0A5N7AYN0</accession>
<dbReference type="AlphaFoldDB" id="A0A5N7AYN0"/>
<gene>
    <name evidence="2" type="ORF">BDV26DRAFT_268851</name>
</gene>
<keyword evidence="3" id="KW-1185">Reference proteome</keyword>
<proteinExistence type="predicted"/>
<dbReference type="Proteomes" id="UP000326198">
    <property type="component" value="Unassembled WGS sequence"/>
</dbReference>